<protein>
    <submittedName>
        <fullName evidence="2">Ser/Thr protein phosphatase family protein</fullName>
    </submittedName>
</protein>
<dbReference type="PANTHER" id="PTHR12905">
    <property type="entry name" value="METALLOPHOSPHOESTERASE"/>
    <property type="match status" value="1"/>
</dbReference>
<dbReference type="GO" id="GO:0016787">
    <property type="term" value="F:hydrolase activity"/>
    <property type="evidence" value="ECO:0007669"/>
    <property type="project" value="InterPro"/>
</dbReference>
<sequence>MVPTSQQQTTGFLVISDTHGKWPYAEETSPKVDVLLHCWDLTQFGGLPSFKRAMENIKSTDAELKLVIAGNHDLELDEDWVRRNIEESDVEQKMEEVEESRCCVEYIKSLKDFGVHYLEEGVHNFTLKTGRSISIYASPYTPEFHGYAFSYAEDEDRFNDGPHQIPAGVDIVITHGPPQMTCSYRASLCIDKLKDGQHFGCLHCFGHVHEGHGIVRVGWDPSNEHDPSFEEIETGSVYLVKGQKETMILNAAISKEGDKGILVDMNLSG</sequence>
<organism evidence="2 3">
    <name type="scientific">Bimuria novae-zelandiae CBS 107.79</name>
    <dbReference type="NCBI Taxonomy" id="1447943"/>
    <lineage>
        <taxon>Eukaryota</taxon>
        <taxon>Fungi</taxon>
        <taxon>Dikarya</taxon>
        <taxon>Ascomycota</taxon>
        <taxon>Pezizomycotina</taxon>
        <taxon>Dothideomycetes</taxon>
        <taxon>Pleosporomycetidae</taxon>
        <taxon>Pleosporales</taxon>
        <taxon>Massarineae</taxon>
        <taxon>Didymosphaeriaceae</taxon>
        <taxon>Bimuria</taxon>
    </lineage>
</organism>
<reference evidence="2" key="1">
    <citation type="journal article" date="2020" name="Stud. Mycol.">
        <title>101 Dothideomycetes genomes: a test case for predicting lifestyles and emergence of pathogens.</title>
        <authorList>
            <person name="Haridas S."/>
            <person name="Albert R."/>
            <person name="Binder M."/>
            <person name="Bloem J."/>
            <person name="Labutti K."/>
            <person name="Salamov A."/>
            <person name="Andreopoulos B."/>
            <person name="Baker S."/>
            <person name="Barry K."/>
            <person name="Bills G."/>
            <person name="Bluhm B."/>
            <person name="Cannon C."/>
            <person name="Castanera R."/>
            <person name="Culley D."/>
            <person name="Daum C."/>
            <person name="Ezra D."/>
            <person name="Gonzalez J."/>
            <person name="Henrissat B."/>
            <person name="Kuo A."/>
            <person name="Liang C."/>
            <person name="Lipzen A."/>
            <person name="Lutzoni F."/>
            <person name="Magnuson J."/>
            <person name="Mondo S."/>
            <person name="Nolan M."/>
            <person name="Ohm R."/>
            <person name="Pangilinan J."/>
            <person name="Park H.-J."/>
            <person name="Ramirez L."/>
            <person name="Alfaro M."/>
            <person name="Sun H."/>
            <person name="Tritt A."/>
            <person name="Yoshinaga Y."/>
            <person name="Zwiers L.-H."/>
            <person name="Turgeon B."/>
            <person name="Goodwin S."/>
            <person name="Spatafora J."/>
            <person name="Crous P."/>
            <person name="Grigoriev I."/>
        </authorList>
    </citation>
    <scope>NUCLEOTIDE SEQUENCE</scope>
    <source>
        <strain evidence="2">CBS 107.79</strain>
    </source>
</reference>
<dbReference type="EMBL" id="ML976714">
    <property type="protein sequence ID" value="KAF1968948.1"/>
    <property type="molecule type" value="Genomic_DNA"/>
</dbReference>
<dbReference type="InterPro" id="IPR004843">
    <property type="entry name" value="Calcineurin-like_PHP"/>
</dbReference>
<name>A0A6A5UW75_9PLEO</name>
<dbReference type="Proteomes" id="UP000800036">
    <property type="component" value="Unassembled WGS sequence"/>
</dbReference>
<evidence type="ECO:0000313" key="2">
    <source>
        <dbReference type="EMBL" id="KAF1968948.1"/>
    </source>
</evidence>
<accession>A0A6A5UW75</accession>
<dbReference type="AlphaFoldDB" id="A0A6A5UW75"/>
<dbReference type="Pfam" id="PF00149">
    <property type="entry name" value="Metallophos"/>
    <property type="match status" value="1"/>
</dbReference>
<dbReference type="OrthoDB" id="630188at2759"/>
<keyword evidence="3" id="KW-1185">Reference proteome</keyword>
<proteinExistence type="predicted"/>
<dbReference type="InterPro" id="IPR051693">
    <property type="entry name" value="UPF0046_metallophosphoest"/>
</dbReference>
<evidence type="ECO:0000313" key="3">
    <source>
        <dbReference type="Proteomes" id="UP000800036"/>
    </source>
</evidence>
<evidence type="ECO:0000259" key="1">
    <source>
        <dbReference type="Pfam" id="PF00149"/>
    </source>
</evidence>
<feature type="domain" description="Calcineurin-like phosphoesterase" evidence="1">
    <location>
        <begin position="12"/>
        <end position="210"/>
    </location>
</feature>
<dbReference type="PANTHER" id="PTHR12905:SF0">
    <property type="entry name" value="CALCINEURIN-LIKE PHOSPHOESTERASE DOMAIN-CONTAINING PROTEIN"/>
    <property type="match status" value="1"/>
</dbReference>
<dbReference type="InterPro" id="IPR029052">
    <property type="entry name" value="Metallo-depent_PP-like"/>
</dbReference>
<dbReference type="SUPFAM" id="SSF56300">
    <property type="entry name" value="Metallo-dependent phosphatases"/>
    <property type="match status" value="1"/>
</dbReference>
<gene>
    <name evidence="2" type="ORF">BU23DRAFT_582895</name>
</gene>
<dbReference type="Gene3D" id="3.60.21.10">
    <property type="match status" value="1"/>
</dbReference>